<dbReference type="Proteomes" id="UP000292362">
    <property type="component" value="Unassembled WGS sequence"/>
</dbReference>
<reference evidence="2 3" key="1">
    <citation type="submission" date="2017-12" db="EMBL/GenBank/DDBJ databases">
        <authorList>
            <person name="Pombert J.-F."/>
            <person name="Haag K.L."/>
            <person name="Ebert D."/>
        </authorList>
    </citation>
    <scope>NUCLEOTIDE SEQUENCE [LARGE SCALE GENOMIC DNA]</scope>
    <source>
        <strain evidence="2">FI-OER-3-3</strain>
    </source>
</reference>
<evidence type="ECO:0000256" key="1">
    <source>
        <dbReference type="SAM" id="Phobius"/>
    </source>
</evidence>
<evidence type="ECO:0000313" key="3">
    <source>
        <dbReference type="Proteomes" id="UP000292362"/>
    </source>
</evidence>
<organism evidence="2 3">
    <name type="scientific">Hamiltosporidium tvaerminnensis</name>
    <dbReference type="NCBI Taxonomy" id="1176355"/>
    <lineage>
        <taxon>Eukaryota</taxon>
        <taxon>Fungi</taxon>
        <taxon>Fungi incertae sedis</taxon>
        <taxon>Microsporidia</taxon>
        <taxon>Dubosqiidae</taxon>
        <taxon>Hamiltosporidium</taxon>
    </lineage>
</organism>
<comment type="caution">
    <text evidence="2">The sequence shown here is derived from an EMBL/GenBank/DDBJ whole genome shotgun (WGS) entry which is preliminary data.</text>
</comment>
<dbReference type="VEuPathDB" id="MicrosporidiaDB:CWI37_0043p0120"/>
<accession>A0A4Q9LBG5</accession>
<dbReference type="EMBL" id="PITJ01000043">
    <property type="protein sequence ID" value="TBU05167.1"/>
    <property type="molecule type" value="Genomic_DNA"/>
</dbReference>
<proteinExistence type="predicted"/>
<sequence>MIPIFLYFIFIVKAENLVFLKNIRRQGDIQIAELAFREPINVIKFGLYTNKDTKNQNGWVLQKDLTNYFLKNYYSGLETMEIVLQKSLPNKISYAFLLKDRKRGDNFTKPFFRNKTGIFSLEDTENNEENEKPDKTNSDEDDFKKNIIIGIIIIGVFLFIVIVLLICKCLA</sequence>
<gene>
    <name evidence="2" type="ORF">CWI37_0043p0120</name>
</gene>
<keyword evidence="1" id="KW-1133">Transmembrane helix</keyword>
<feature type="transmembrane region" description="Helical" evidence="1">
    <location>
        <begin position="147"/>
        <end position="167"/>
    </location>
</feature>
<dbReference type="AlphaFoldDB" id="A0A4Q9LBG5"/>
<keyword evidence="1" id="KW-0812">Transmembrane</keyword>
<evidence type="ECO:0000313" key="2">
    <source>
        <dbReference type="EMBL" id="TBU05167.1"/>
    </source>
</evidence>
<name>A0A4Q9LBG5_9MICR</name>
<keyword evidence="1" id="KW-0472">Membrane</keyword>
<protein>
    <submittedName>
        <fullName evidence="2">Uncharacterized protein</fullName>
    </submittedName>
</protein>